<dbReference type="Gene3D" id="3.90.180.10">
    <property type="entry name" value="Medium-chain alcohol dehydrogenases, catalytic domain"/>
    <property type="match status" value="1"/>
</dbReference>
<proteinExistence type="predicted"/>
<dbReference type="InterPro" id="IPR020843">
    <property type="entry name" value="ER"/>
</dbReference>
<dbReference type="PROSITE" id="PS01162">
    <property type="entry name" value="QOR_ZETA_CRYSTAL"/>
    <property type="match status" value="1"/>
</dbReference>
<dbReference type="InterPro" id="IPR036291">
    <property type="entry name" value="NAD(P)-bd_dom_sf"/>
</dbReference>
<sequence>MEIVLTGKGGPEMLRVDDRKAPRPGKGEVLVRTEASGASFAEVQMLRGRYPMQPGFPFVPGYDLVGRVVEGEGFRPGQRVVALTRTGAWRDQVVIPAKIAVPIADDVDPGVAAAVAMNGVTAWQMLHETARVRPGQTVLVHGAAGGVGSLLVQLARLAGARVIGTASAAKHDLLRSLGAEPIDYRKGNVAAEVRALAPNGVDAVFDHVGGKSLDESWGLLAPGGVLANYGSAGTLLDEGHPLRPYVGTVRRLAWWQLRRLFGLTRGRKAAMYYVKPGPGFAKALTEVLRLVSTGELTPHIDRRLPLTEAAQALTLLTTGQATGKIVLEAAVH</sequence>
<dbReference type="InterPro" id="IPR011032">
    <property type="entry name" value="GroES-like_sf"/>
</dbReference>
<dbReference type="CDD" id="cd08273">
    <property type="entry name" value="MDR8"/>
    <property type="match status" value="1"/>
</dbReference>
<dbReference type="EMBL" id="JBHLZU010000010">
    <property type="protein sequence ID" value="MFB9904630.1"/>
    <property type="molecule type" value="Genomic_DNA"/>
</dbReference>
<dbReference type="PANTHER" id="PTHR43677:SF4">
    <property type="entry name" value="QUINONE OXIDOREDUCTASE-LIKE PROTEIN 2"/>
    <property type="match status" value="1"/>
</dbReference>
<protein>
    <submittedName>
        <fullName evidence="2">Medium chain dehydrogenase/reductase family protein</fullName>
    </submittedName>
</protein>
<dbReference type="SMART" id="SM00829">
    <property type="entry name" value="PKS_ER"/>
    <property type="match status" value="1"/>
</dbReference>
<organism evidence="2 3">
    <name type="scientific">Allokutzneria oryzae</name>
    <dbReference type="NCBI Taxonomy" id="1378989"/>
    <lineage>
        <taxon>Bacteria</taxon>
        <taxon>Bacillati</taxon>
        <taxon>Actinomycetota</taxon>
        <taxon>Actinomycetes</taxon>
        <taxon>Pseudonocardiales</taxon>
        <taxon>Pseudonocardiaceae</taxon>
        <taxon>Allokutzneria</taxon>
    </lineage>
</organism>
<dbReference type="Pfam" id="PF13602">
    <property type="entry name" value="ADH_zinc_N_2"/>
    <property type="match status" value="1"/>
</dbReference>
<dbReference type="PANTHER" id="PTHR43677">
    <property type="entry name" value="SHORT-CHAIN DEHYDROGENASE/REDUCTASE"/>
    <property type="match status" value="1"/>
</dbReference>
<evidence type="ECO:0000259" key="1">
    <source>
        <dbReference type="SMART" id="SM00829"/>
    </source>
</evidence>
<name>A0ABV5ZUS1_9PSEU</name>
<accession>A0ABV5ZUS1</accession>
<dbReference type="Gene3D" id="3.40.50.720">
    <property type="entry name" value="NAD(P)-binding Rossmann-like Domain"/>
    <property type="match status" value="1"/>
</dbReference>
<dbReference type="SUPFAM" id="SSF51735">
    <property type="entry name" value="NAD(P)-binding Rossmann-fold domains"/>
    <property type="match status" value="1"/>
</dbReference>
<dbReference type="InterPro" id="IPR002364">
    <property type="entry name" value="Quin_OxRdtase/zeta-crystal_CS"/>
</dbReference>
<evidence type="ECO:0000313" key="2">
    <source>
        <dbReference type="EMBL" id="MFB9904630.1"/>
    </source>
</evidence>
<dbReference type="Proteomes" id="UP001589693">
    <property type="component" value="Unassembled WGS sequence"/>
</dbReference>
<keyword evidence="3" id="KW-1185">Reference proteome</keyword>
<feature type="domain" description="Enoyl reductase (ER)" evidence="1">
    <location>
        <begin position="9"/>
        <end position="327"/>
    </location>
</feature>
<reference evidence="2 3" key="1">
    <citation type="submission" date="2024-09" db="EMBL/GenBank/DDBJ databases">
        <authorList>
            <person name="Sun Q."/>
            <person name="Mori K."/>
        </authorList>
    </citation>
    <scope>NUCLEOTIDE SEQUENCE [LARGE SCALE GENOMIC DNA]</scope>
    <source>
        <strain evidence="2 3">TBRC 7907</strain>
    </source>
</reference>
<dbReference type="InterPro" id="IPR051397">
    <property type="entry name" value="Zn-ADH-like_protein"/>
</dbReference>
<evidence type="ECO:0000313" key="3">
    <source>
        <dbReference type="Proteomes" id="UP001589693"/>
    </source>
</evidence>
<comment type="caution">
    <text evidence="2">The sequence shown here is derived from an EMBL/GenBank/DDBJ whole genome shotgun (WGS) entry which is preliminary data.</text>
</comment>
<gene>
    <name evidence="2" type="ORF">ACFFQA_11880</name>
</gene>
<dbReference type="SUPFAM" id="SSF50129">
    <property type="entry name" value="GroES-like"/>
    <property type="match status" value="1"/>
</dbReference>
<dbReference type="RefSeq" id="WP_377851834.1">
    <property type="nucleotide sequence ID" value="NZ_JBHLZU010000010.1"/>
</dbReference>
<dbReference type="Pfam" id="PF08240">
    <property type="entry name" value="ADH_N"/>
    <property type="match status" value="1"/>
</dbReference>
<dbReference type="InterPro" id="IPR013154">
    <property type="entry name" value="ADH-like_N"/>
</dbReference>